<dbReference type="PANTHER" id="PTHR43464">
    <property type="entry name" value="METHYLTRANSFERASE"/>
    <property type="match status" value="1"/>
</dbReference>
<evidence type="ECO:0000256" key="2">
    <source>
        <dbReference type="ARBA" id="ARBA00022679"/>
    </source>
</evidence>
<dbReference type="GO" id="GO:0032259">
    <property type="term" value="P:methylation"/>
    <property type="evidence" value="ECO:0007669"/>
    <property type="project" value="UniProtKB-KW"/>
</dbReference>
<dbReference type="Gene3D" id="3.40.50.150">
    <property type="entry name" value="Vaccinia Virus protein VP39"/>
    <property type="match status" value="1"/>
</dbReference>
<dbReference type="SUPFAM" id="SSF53335">
    <property type="entry name" value="S-adenosyl-L-methionine-dependent methyltransferases"/>
    <property type="match status" value="1"/>
</dbReference>
<dbReference type="InterPro" id="IPR013217">
    <property type="entry name" value="Methyltransf_12"/>
</dbReference>
<dbReference type="RefSeq" id="WP_112225951.1">
    <property type="nucleotide sequence ID" value="NZ_QLTT01000001.1"/>
</dbReference>
<feature type="domain" description="Methyltransferase type 12" evidence="4">
    <location>
        <begin position="210"/>
        <end position="302"/>
    </location>
</feature>
<dbReference type="GO" id="GO:0008168">
    <property type="term" value="F:methyltransferase activity"/>
    <property type="evidence" value="ECO:0007669"/>
    <property type="project" value="UniProtKB-KW"/>
</dbReference>
<dbReference type="CDD" id="cd02440">
    <property type="entry name" value="AdoMet_MTases"/>
    <property type="match status" value="1"/>
</dbReference>
<accession>A0ABX9EIU2</accession>
<keyword evidence="6" id="KW-1185">Reference proteome</keyword>
<evidence type="ECO:0000259" key="4">
    <source>
        <dbReference type="Pfam" id="PF08242"/>
    </source>
</evidence>
<evidence type="ECO:0000313" key="6">
    <source>
        <dbReference type="Proteomes" id="UP000248714"/>
    </source>
</evidence>
<sequence length="376" mass="42033">MNPAKVLAHLERERTRAITLPATVLKALPDDPNALLTDLGNLERVRYYGEKLGIEWPPIELVHATEAPPVPHTAEQDWTKAVEAVRTFSHAALRAMREALPHIETVLPRHEHVLERWHRALERPEGATWDEAEEAWQAATGGTGTIDYARRCADHLPQLFSGEVDPTTLMFPEGRMDLADALYRENVMGRYQHATVAAVVHALDRPLRIIEIGAGTGATTEHVLPNLHPLTDYLITDVSRYFVDQAQKRFPGNRYGTFDIDADGQDPGEFDVVIAGGVLNAAKDTDASLRRLKDLLADGGWLVISEPTVEEPWVLMSQAFLMAKPADARKTSTFLTHDQWRAALENQFELVLDLPHEGHPLHALGHRVFVARKDSR</sequence>
<keyword evidence="2" id="KW-0808">Transferase</keyword>
<reference evidence="5 6" key="1">
    <citation type="submission" date="2018-06" db="EMBL/GenBank/DDBJ databases">
        <title>Genomic Encyclopedia of Type Strains, Phase IV (KMG-IV): sequencing the most valuable type-strain genomes for metagenomic binning, comparative biology and taxonomic classification.</title>
        <authorList>
            <person name="Goeker M."/>
        </authorList>
    </citation>
    <scope>NUCLEOTIDE SEQUENCE [LARGE SCALE GENOMIC DNA]</scope>
    <source>
        <strain evidence="5 6">DSM 45479</strain>
    </source>
</reference>
<evidence type="ECO:0000256" key="1">
    <source>
        <dbReference type="ARBA" id="ARBA00022603"/>
    </source>
</evidence>
<comment type="caution">
    <text evidence="5">The sequence shown here is derived from an EMBL/GenBank/DDBJ whole genome shotgun (WGS) entry which is preliminary data.</text>
</comment>
<dbReference type="Proteomes" id="UP000248714">
    <property type="component" value="Unassembled WGS sequence"/>
</dbReference>
<dbReference type="Pfam" id="PF08242">
    <property type="entry name" value="Methyltransf_12"/>
    <property type="match status" value="1"/>
</dbReference>
<dbReference type="EMBL" id="QLTT01000001">
    <property type="protein sequence ID" value="RAS71107.1"/>
    <property type="molecule type" value="Genomic_DNA"/>
</dbReference>
<proteinExistence type="predicted"/>
<dbReference type="InterPro" id="IPR029063">
    <property type="entry name" value="SAM-dependent_MTases_sf"/>
</dbReference>
<keyword evidence="1 5" id="KW-0489">Methyltransferase</keyword>
<protein>
    <submittedName>
        <fullName evidence="5">Methyltransferase family protein</fullName>
    </submittedName>
</protein>
<evidence type="ECO:0000313" key="5">
    <source>
        <dbReference type="EMBL" id="RAS71107.1"/>
    </source>
</evidence>
<evidence type="ECO:0000256" key="3">
    <source>
        <dbReference type="ARBA" id="ARBA00022691"/>
    </source>
</evidence>
<dbReference type="PANTHER" id="PTHR43464:SF19">
    <property type="entry name" value="UBIQUINONE BIOSYNTHESIS O-METHYLTRANSFERASE, MITOCHONDRIAL"/>
    <property type="match status" value="1"/>
</dbReference>
<keyword evidence="3" id="KW-0949">S-adenosyl-L-methionine</keyword>
<gene>
    <name evidence="5" type="ORF">C8D87_1011408</name>
</gene>
<name>A0ABX9EIU2_9PSEU</name>
<organism evidence="5 6">
    <name type="scientific">Lentzea atacamensis</name>
    <dbReference type="NCBI Taxonomy" id="531938"/>
    <lineage>
        <taxon>Bacteria</taxon>
        <taxon>Bacillati</taxon>
        <taxon>Actinomycetota</taxon>
        <taxon>Actinomycetes</taxon>
        <taxon>Pseudonocardiales</taxon>
        <taxon>Pseudonocardiaceae</taxon>
        <taxon>Lentzea</taxon>
    </lineage>
</organism>